<name>A0ABX4ESC8_9LACO</name>
<dbReference type="RefSeq" id="WP_094521787.1">
    <property type="nucleotide sequence ID" value="NZ_NGNV01000002.1"/>
</dbReference>
<reference evidence="2 3" key="2">
    <citation type="submission" date="2017-09" db="EMBL/GenBank/DDBJ databases">
        <title>Tripartite evolution among Lactobacillus johnsonii, Lactobacillus taiwanensis, Lactobacillus reuteri and their rodent host.</title>
        <authorList>
            <person name="Wang T."/>
            <person name="Knowles S."/>
            <person name="Cheng C."/>
        </authorList>
    </citation>
    <scope>NUCLEOTIDE SEQUENCE [LARGE SCALE GENOMIC DNA]</scope>
    <source>
        <strain evidence="2 3">609u</strain>
    </source>
</reference>
<feature type="transmembrane region" description="Helical" evidence="1">
    <location>
        <begin position="135"/>
        <end position="153"/>
    </location>
</feature>
<proteinExistence type="predicted"/>
<keyword evidence="3" id="KW-1185">Reference proteome</keyword>
<accession>A0ABX4ESC8</accession>
<reference evidence="2 3" key="1">
    <citation type="submission" date="2017-05" db="EMBL/GenBank/DDBJ databases">
        <authorList>
            <person name="Lin X.B."/>
            <person name="Stothard P."/>
            <person name="Tasseva G."/>
            <person name="Walter J."/>
        </authorList>
    </citation>
    <scope>NUCLEOTIDE SEQUENCE [LARGE SCALE GENOMIC DNA]</scope>
    <source>
        <strain evidence="2 3">609u</strain>
    </source>
</reference>
<protein>
    <submittedName>
        <fullName evidence="2">Uncharacterized protein</fullName>
    </submittedName>
</protein>
<dbReference type="Proteomes" id="UP000216316">
    <property type="component" value="Unassembled WGS sequence"/>
</dbReference>
<organism evidence="2 3">
    <name type="scientific">Lactobacillus taiwanensis</name>
    <dbReference type="NCBI Taxonomy" id="508451"/>
    <lineage>
        <taxon>Bacteria</taxon>
        <taxon>Bacillati</taxon>
        <taxon>Bacillota</taxon>
        <taxon>Bacilli</taxon>
        <taxon>Lactobacillales</taxon>
        <taxon>Lactobacillaceae</taxon>
        <taxon>Lactobacillus</taxon>
    </lineage>
</organism>
<feature type="transmembrane region" description="Helical" evidence="1">
    <location>
        <begin position="78"/>
        <end position="97"/>
    </location>
</feature>
<feature type="transmembrane region" description="Helical" evidence="1">
    <location>
        <begin position="103"/>
        <end position="128"/>
    </location>
</feature>
<evidence type="ECO:0000313" key="3">
    <source>
        <dbReference type="Proteomes" id="UP000216316"/>
    </source>
</evidence>
<evidence type="ECO:0000256" key="1">
    <source>
        <dbReference type="SAM" id="Phobius"/>
    </source>
</evidence>
<feature type="transmembrane region" description="Helical" evidence="1">
    <location>
        <begin position="21"/>
        <end position="40"/>
    </location>
</feature>
<evidence type="ECO:0000313" key="2">
    <source>
        <dbReference type="EMBL" id="OYR89000.1"/>
    </source>
</evidence>
<dbReference type="EMBL" id="NGNV01000002">
    <property type="protein sequence ID" value="OYR89000.1"/>
    <property type="molecule type" value="Genomic_DNA"/>
</dbReference>
<keyword evidence="1" id="KW-1133">Transmembrane helix</keyword>
<gene>
    <name evidence="2" type="ORF">CBF53_00490</name>
</gene>
<comment type="caution">
    <text evidence="2">The sequence shown here is derived from an EMBL/GenBank/DDBJ whole genome shotgun (WGS) entry which is preliminary data.</text>
</comment>
<sequence>MKRRQKVNNYSFKEIFTEPEILSQIILEITYIIIIIIYLIHLDNFNKLMFAKGFTSELEESNSIFVASKILKEGGSSYFCWAVIWVVVGEFLFYIFYKIGQTSYYPVVGIIIKVLHVVVLLLFIVILCHLINNPIIRALIIMFGFGSLLGTILSNS</sequence>
<keyword evidence="1" id="KW-0472">Membrane</keyword>
<keyword evidence="1" id="KW-0812">Transmembrane</keyword>